<dbReference type="RefSeq" id="WP_055576550.1">
    <property type="nucleotide sequence ID" value="NZ_LKTM01000017.1"/>
</dbReference>
<dbReference type="PANTHER" id="PTHR31964:SF113">
    <property type="entry name" value="USPA DOMAIN-CONTAINING PROTEIN"/>
    <property type="match status" value="1"/>
</dbReference>
<dbReference type="InterPro" id="IPR006015">
    <property type="entry name" value="Universal_stress_UspA"/>
</dbReference>
<dbReference type="PRINTS" id="PR01438">
    <property type="entry name" value="UNVRSLSTRESS"/>
</dbReference>
<reference evidence="3 4" key="1">
    <citation type="submission" date="2015-10" db="EMBL/GenBank/DDBJ databases">
        <title>Mycobacterium gordonae draft genome assembly.</title>
        <authorList>
            <person name="Ustinova V."/>
            <person name="Smirnova T."/>
            <person name="Blagodatskikh K."/>
            <person name="Varlamov D."/>
            <person name="Larionova E."/>
            <person name="Chernousova L."/>
        </authorList>
    </citation>
    <scope>NUCLEOTIDE SEQUENCE [LARGE SCALE GENOMIC DNA]</scope>
    <source>
        <strain evidence="3 4">CTRI 14-8773</strain>
    </source>
</reference>
<dbReference type="InterPro" id="IPR014729">
    <property type="entry name" value="Rossmann-like_a/b/a_fold"/>
</dbReference>
<dbReference type="InterPro" id="IPR006016">
    <property type="entry name" value="UspA"/>
</dbReference>
<evidence type="ECO:0000259" key="2">
    <source>
        <dbReference type="Pfam" id="PF00582"/>
    </source>
</evidence>
<evidence type="ECO:0000256" key="1">
    <source>
        <dbReference type="ARBA" id="ARBA00008791"/>
    </source>
</evidence>
<feature type="domain" description="UspA" evidence="2">
    <location>
        <begin position="3"/>
        <end position="139"/>
    </location>
</feature>
<evidence type="ECO:0000313" key="4">
    <source>
        <dbReference type="Proteomes" id="UP000051677"/>
    </source>
</evidence>
<accession>A0A0Q2RZ34</accession>
<comment type="similarity">
    <text evidence="1">Belongs to the universal stress protein A family.</text>
</comment>
<organism evidence="3 4">
    <name type="scientific">Mycobacterium gordonae</name>
    <dbReference type="NCBI Taxonomy" id="1778"/>
    <lineage>
        <taxon>Bacteria</taxon>
        <taxon>Bacillati</taxon>
        <taxon>Actinomycetota</taxon>
        <taxon>Actinomycetes</taxon>
        <taxon>Mycobacteriales</taxon>
        <taxon>Mycobacteriaceae</taxon>
        <taxon>Mycobacterium</taxon>
    </lineage>
</organism>
<dbReference type="PANTHER" id="PTHR31964">
    <property type="entry name" value="ADENINE NUCLEOTIDE ALPHA HYDROLASES-LIKE SUPERFAMILY PROTEIN"/>
    <property type="match status" value="1"/>
</dbReference>
<name>A0A0Q2RZ34_MYCGO</name>
<gene>
    <name evidence="3" type="ORF">AO501_08040</name>
</gene>
<comment type="caution">
    <text evidence="3">The sequence shown here is derived from an EMBL/GenBank/DDBJ whole genome shotgun (WGS) entry which is preliminary data.</text>
</comment>
<dbReference type="Pfam" id="PF00582">
    <property type="entry name" value="Usp"/>
    <property type="match status" value="1"/>
</dbReference>
<dbReference type="EMBL" id="LKTM01000017">
    <property type="protein sequence ID" value="KQH80571.1"/>
    <property type="molecule type" value="Genomic_DNA"/>
</dbReference>
<evidence type="ECO:0000313" key="3">
    <source>
        <dbReference type="EMBL" id="KQH80571.1"/>
    </source>
</evidence>
<proteinExistence type="inferred from homology"/>
<dbReference type="Gene3D" id="3.40.50.620">
    <property type="entry name" value="HUPs"/>
    <property type="match status" value="1"/>
</dbReference>
<sequence length="139" mass="14337">MATIVVGIDGSPASAKALRWAAEEARLRGATVRAVYAWSFPFQSGEIAHLAAQAVLDALQQDAEQSAQTAVREALGADADTVERVVAEASPVQALTTAARDADLLVVGSRGRGGFTGLLLGSVSTQCAQHAPCPVVIIR</sequence>
<dbReference type="SUPFAM" id="SSF52402">
    <property type="entry name" value="Adenine nucleotide alpha hydrolases-like"/>
    <property type="match status" value="1"/>
</dbReference>
<protein>
    <recommendedName>
        <fullName evidence="2">UspA domain-containing protein</fullName>
    </recommendedName>
</protein>
<dbReference type="Proteomes" id="UP000051677">
    <property type="component" value="Unassembled WGS sequence"/>
</dbReference>
<dbReference type="AlphaFoldDB" id="A0A0Q2RZ34"/>
<dbReference type="OrthoDB" id="6174426at2"/>